<dbReference type="Pfam" id="PF08362">
    <property type="entry name" value="TetR_C_3"/>
    <property type="match status" value="1"/>
</dbReference>
<dbReference type="RefSeq" id="WP_074739605.1">
    <property type="nucleotide sequence ID" value="NZ_FNNP01000020.1"/>
</dbReference>
<dbReference type="InterPro" id="IPR050109">
    <property type="entry name" value="HTH-type_TetR-like_transc_reg"/>
</dbReference>
<organism evidence="4 5">
    <name type="scientific">Ruegeria halocynthiae</name>
    <dbReference type="NCBI Taxonomy" id="985054"/>
    <lineage>
        <taxon>Bacteria</taxon>
        <taxon>Pseudomonadati</taxon>
        <taxon>Pseudomonadota</taxon>
        <taxon>Alphaproteobacteria</taxon>
        <taxon>Rhodobacterales</taxon>
        <taxon>Roseobacteraceae</taxon>
        <taxon>Ruegeria</taxon>
    </lineage>
</organism>
<dbReference type="AlphaFoldDB" id="A0A1H3FZP0"/>
<protein>
    <submittedName>
        <fullName evidence="4">Transcriptional regulator, TetR family</fullName>
    </submittedName>
</protein>
<dbReference type="Pfam" id="PF00440">
    <property type="entry name" value="TetR_N"/>
    <property type="match status" value="1"/>
</dbReference>
<evidence type="ECO:0000313" key="4">
    <source>
        <dbReference type="EMBL" id="SDX95569.1"/>
    </source>
</evidence>
<dbReference type="Gene3D" id="1.10.10.60">
    <property type="entry name" value="Homeodomain-like"/>
    <property type="match status" value="1"/>
</dbReference>
<proteinExistence type="predicted"/>
<feature type="domain" description="HTH tetR-type" evidence="3">
    <location>
        <begin position="14"/>
        <end position="74"/>
    </location>
</feature>
<dbReference type="SUPFAM" id="SSF46689">
    <property type="entry name" value="Homeodomain-like"/>
    <property type="match status" value="1"/>
</dbReference>
<evidence type="ECO:0000256" key="2">
    <source>
        <dbReference type="PROSITE-ProRule" id="PRU00335"/>
    </source>
</evidence>
<dbReference type="InterPro" id="IPR001647">
    <property type="entry name" value="HTH_TetR"/>
</dbReference>
<dbReference type="Proteomes" id="UP000183400">
    <property type="component" value="Unassembled WGS sequence"/>
</dbReference>
<dbReference type="EMBL" id="FNNP01000020">
    <property type="protein sequence ID" value="SDX95569.1"/>
    <property type="molecule type" value="Genomic_DNA"/>
</dbReference>
<dbReference type="PROSITE" id="PS50977">
    <property type="entry name" value="HTH_TETR_2"/>
    <property type="match status" value="1"/>
</dbReference>
<accession>A0A1H3FZP0</accession>
<dbReference type="InterPro" id="IPR013573">
    <property type="entry name" value="Tscrpt_reg_YcdC_C"/>
</dbReference>
<dbReference type="InterPro" id="IPR009057">
    <property type="entry name" value="Homeodomain-like_sf"/>
</dbReference>
<evidence type="ECO:0000259" key="3">
    <source>
        <dbReference type="PROSITE" id="PS50977"/>
    </source>
</evidence>
<dbReference type="InterPro" id="IPR036271">
    <property type="entry name" value="Tet_transcr_reg_TetR-rel_C_sf"/>
</dbReference>
<gene>
    <name evidence="4" type="ORF">SAMN05444358_1206</name>
</gene>
<dbReference type="STRING" id="985054.SAMN05444358_1206"/>
<dbReference type="PRINTS" id="PR00455">
    <property type="entry name" value="HTHTETR"/>
</dbReference>
<dbReference type="PANTHER" id="PTHR30328:SF54">
    <property type="entry name" value="HTH-TYPE TRANSCRIPTIONAL REPRESSOR SCO4008"/>
    <property type="match status" value="1"/>
</dbReference>
<reference evidence="5" key="1">
    <citation type="submission" date="2016-10" db="EMBL/GenBank/DDBJ databases">
        <authorList>
            <person name="Varghese N."/>
            <person name="Submissions S."/>
        </authorList>
    </citation>
    <scope>NUCLEOTIDE SEQUENCE [LARGE SCALE GENOMIC DNA]</scope>
    <source>
        <strain evidence="5">DSM 27839</strain>
    </source>
</reference>
<keyword evidence="5" id="KW-1185">Reference proteome</keyword>
<dbReference type="GO" id="GO:0045892">
    <property type="term" value="P:negative regulation of DNA-templated transcription"/>
    <property type="evidence" value="ECO:0007669"/>
    <property type="project" value="InterPro"/>
</dbReference>
<dbReference type="Gene3D" id="1.10.357.10">
    <property type="entry name" value="Tetracycline Repressor, domain 2"/>
    <property type="match status" value="1"/>
</dbReference>
<sequence>MNRNSILRPDTVRSRNTTAILDAAELEFAEYGFKGATIASIAKRSKLPPANIHYYFGSKELLYQTCVERIFDIWKVAAEALDEIDDPVVALSLYITRKLDISRERPSGSKIWANEIIQGAPTMHAFLAKDLYDWTDSRTALFRKWQSEGRLKPVNPNTILYMIWATTQHYADFYHQIRVLNDGKELDEAQWEEIKSDVCSIILAGVGAKSDFSAK</sequence>
<name>A0A1H3FZP0_9RHOB</name>
<evidence type="ECO:0000256" key="1">
    <source>
        <dbReference type="ARBA" id="ARBA00023125"/>
    </source>
</evidence>
<keyword evidence="1 2" id="KW-0238">DNA-binding</keyword>
<dbReference type="GO" id="GO:0003677">
    <property type="term" value="F:DNA binding"/>
    <property type="evidence" value="ECO:0007669"/>
    <property type="project" value="UniProtKB-UniRule"/>
</dbReference>
<feature type="DNA-binding region" description="H-T-H motif" evidence="2">
    <location>
        <begin position="37"/>
        <end position="56"/>
    </location>
</feature>
<evidence type="ECO:0000313" key="5">
    <source>
        <dbReference type="Proteomes" id="UP000183400"/>
    </source>
</evidence>
<dbReference type="SUPFAM" id="SSF48498">
    <property type="entry name" value="Tetracyclin repressor-like, C-terminal domain"/>
    <property type="match status" value="1"/>
</dbReference>
<dbReference type="PANTHER" id="PTHR30328">
    <property type="entry name" value="TRANSCRIPTIONAL REPRESSOR"/>
    <property type="match status" value="1"/>
</dbReference>